<dbReference type="GO" id="GO:0043420">
    <property type="term" value="P:anthranilate metabolic process"/>
    <property type="evidence" value="ECO:0007669"/>
    <property type="project" value="UniProtKB-UniRule"/>
</dbReference>
<feature type="binding site" evidence="7">
    <location>
        <position position="50"/>
    </location>
    <ligand>
        <name>O2</name>
        <dbReference type="ChEBI" id="CHEBI:15379"/>
    </ligand>
</feature>
<dbReference type="UniPathway" id="UPA00253">
    <property type="reaction ID" value="UER00330"/>
</dbReference>
<evidence type="ECO:0000256" key="5">
    <source>
        <dbReference type="ARBA" id="ARBA00023002"/>
    </source>
</evidence>
<dbReference type="PANTHER" id="PTHR15497:SF1">
    <property type="entry name" value="3-HYDROXYANTHRANILATE 3,4-DIOXYGENASE"/>
    <property type="match status" value="1"/>
</dbReference>
<dbReference type="Gene3D" id="2.60.120.10">
    <property type="entry name" value="Jelly Rolls"/>
    <property type="match status" value="1"/>
</dbReference>
<feature type="binding site" evidence="7">
    <location>
        <position position="102"/>
    </location>
    <ligand>
        <name>substrate</name>
    </ligand>
</feature>
<dbReference type="OrthoDB" id="5002379at2"/>
<comment type="similarity">
    <text evidence="7">Belongs to the 3-HAO family.</text>
</comment>
<evidence type="ECO:0000256" key="3">
    <source>
        <dbReference type="ARBA" id="ARBA00022723"/>
    </source>
</evidence>
<feature type="binding site" evidence="7">
    <location>
        <position position="113"/>
    </location>
    <ligand>
        <name>substrate</name>
    </ligand>
</feature>
<gene>
    <name evidence="7" type="primary">nbaC</name>
    <name evidence="8" type="ORF">CLV89_1296</name>
</gene>
<feature type="binding site" evidence="7">
    <location>
        <position position="171"/>
    </location>
    <ligand>
        <name>Fe cation</name>
        <dbReference type="ChEBI" id="CHEBI:24875"/>
        <label>2</label>
    </ligand>
</feature>
<keyword evidence="6 7" id="KW-0408">Iron</keyword>
<comment type="function">
    <text evidence="1 7">Catalyzes the oxidative ring opening of 3-hydroxyanthranilate to 2-amino-3-carboxymuconate semialdehyde, which spontaneously cyclizes to quinolinate.</text>
</comment>
<dbReference type="Proteomes" id="UP000237718">
    <property type="component" value="Unassembled WGS sequence"/>
</dbReference>
<dbReference type="EMBL" id="PVUF01000029">
    <property type="protein sequence ID" value="PRZ43257.1"/>
    <property type="molecule type" value="Genomic_DNA"/>
</dbReference>
<accession>A0A2T1A431</accession>
<dbReference type="AlphaFoldDB" id="A0A2T1A431"/>
<dbReference type="EC" id="1.13.11.6" evidence="7"/>
<name>A0A2T1A431_TRISK</name>
<keyword evidence="2 7" id="KW-0662">Pyridine nucleotide biosynthesis</keyword>
<dbReference type="GO" id="GO:0006569">
    <property type="term" value="P:L-tryptophan catabolic process"/>
    <property type="evidence" value="ECO:0007669"/>
    <property type="project" value="UniProtKB-UniRule"/>
</dbReference>
<evidence type="ECO:0000256" key="4">
    <source>
        <dbReference type="ARBA" id="ARBA00022964"/>
    </source>
</evidence>
<dbReference type="InterPro" id="IPR010329">
    <property type="entry name" value="3hydroanth_dOase"/>
</dbReference>
<feature type="binding site" evidence="7">
    <location>
        <position position="168"/>
    </location>
    <ligand>
        <name>Fe cation</name>
        <dbReference type="ChEBI" id="CHEBI:24875"/>
        <label>2</label>
    </ligand>
</feature>
<feature type="binding site" evidence="7">
    <location>
        <position position="98"/>
    </location>
    <ligand>
        <name>Fe cation</name>
        <dbReference type="ChEBI" id="CHEBI:24875"/>
        <label>1</label>
        <note>catalytic</note>
    </ligand>
</feature>
<comment type="cofactor">
    <cofactor evidence="7">
        <name>Fe(2+)</name>
        <dbReference type="ChEBI" id="CHEBI:29033"/>
    </cofactor>
    <text evidence="7">Binds 2 Fe(2+) ions per subunit.</text>
</comment>
<comment type="pathway">
    <text evidence="7">Cofactor biosynthesis; NAD(+) biosynthesis; quinolinate from L-kynurenine: step 3/3.</text>
</comment>
<dbReference type="GO" id="GO:0009435">
    <property type="term" value="P:NAD+ biosynthetic process"/>
    <property type="evidence" value="ECO:0007669"/>
    <property type="project" value="UniProtKB-UniPathway"/>
</dbReference>
<feature type="binding site" evidence="7">
    <location>
        <position position="128"/>
    </location>
    <ligand>
        <name>Fe cation</name>
        <dbReference type="ChEBI" id="CHEBI:24875"/>
        <label>2</label>
    </ligand>
</feature>
<reference evidence="8 9" key="1">
    <citation type="submission" date="2018-03" db="EMBL/GenBank/DDBJ databases">
        <title>Genomic Encyclopedia of Archaeal and Bacterial Type Strains, Phase II (KMG-II): from individual species to whole genera.</title>
        <authorList>
            <person name="Goeker M."/>
        </authorList>
    </citation>
    <scope>NUCLEOTIDE SEQUENCE [LARGE SCALE GENOMIC DNA]</scope>
    <source>
        <strain evidence="8 9">DSM 25328</strain>
    </source>
</reference>
<feature type="binding site" evidence="7">
    <location>
        <position position="54"/>
    </location>
    <ligand>
        <name>Fe cation</name>
        <dbReference type="ChEBI" id="CHEBI:24875"/>
        <label>1</label>
        <note>catalytic</note>
    </ligand>
</feature>
<sequence>MSNHPTLKPFNFQKWLADNADKLKPPVGNQLLHKDGDGMIVMVVGGPNTRCDFHDDPVEEWFFQQKGDMMIKIADGGKIYDVPVREGEVFMLPPHVRHAPQRPHEGSIGIVVEAPRQPGMTEGFEWFCFKCEALVHREEVTLEGTDGIVSALPKIYEAFHADLDARTCKSCGEVHPGKGKPPEGWVQL</sequence>
<dbReference type="Pfam" id="PF06052">
    <property type="entry name" value="3-HAO"/>
    <property type="match status" value="1"/>
</dbReference>
<keyword evidence="5 7" id="KW-0560">Oxidoreductase</keyword>
<dbReference type="GO" id="GO:0008198">
    <property type="term" value="F:ferrous iron binding"/>
    <property type="evidence" value="ECO:0007669"/>
    <property type="project" value="UniProtKB-UniRule"/>
</dbReference>
<dbReference type="NCBIfam" id="TIGR03037">
    <property type="entry name" value="anthran_nbaC"/>
    <property type="match status" value="1"/>
</dbReference>
<evidence type="ECO:0000256" key="1">
    <source>
        <dbReference type="ARBA" id="ARBA00002752"/>
    </source>
</evidence>
<dbReference type="GO" id="GO:0000334">
    <property type="term" value="F:3-hydroxyanthranilate 3,4-dioxygenase activity"/>
    <property type="evidence" value="ECO:0007669"/>
    <property type="project" value="UniProtKB-UniRule"/>
</dbReference>
<dbReference type="SUPFAM" id="SSF51182">
    <property type="entry name" value="RmlC-like cupins"/>
    <property type="match status" value="1"/>
</dbReference>
<evidence type="ECO:0000256" key="2">
    <source>
        <dbReference type="ARBA" id="ARBA00022642"/>
    </source>
</evidence>
<dbReference type="HAMAP" id="MF_00825">
    <property type="entry name" value="3_HAO"/>
    <property type="match status" value="1"/>
</dbReference>
<evidence type="ECO:0000256" key="6">
    <source>
        <dbReference type="ARBA" id="ARBA00023004"/>
    </source>
</evidence>
<dbReference type="InterPro" id="IPR014710">
    <property type="entry name" value="RmlC-like_jellyroll"/>
</dbReference>
<evidence type="ECO:0000313" key="9">
    <source>
        <dbReference type="Proteomes" id="UP000237718"/>
    </source>
</evidence>
<dbReference type="InterPro" id="IPR011051">
    <property type="entry name" value="RmlC_Cupin_sf"/>
</dbReference>
<dbReference type="PANTHER" id="PTHR15497">
    <property type="entry name" value="3-HYDROXYANTHRANILATE 3,4-DIOXYGENASE"/>
    <property type="match status" value="1"/>
</dbReference>
<comment type="catalytic activity">
    <reaction evidence="7">
        <text>3-hydroxyanthranilate + O2 = (2Z,4Z)-2-amino-3-carboxymuconate 6-semialdehyde</text>
        <dbReference type="Rhea" id="RHEA:17953"/>
        <dbReference type="ChEBI" id="CHEBI:15379"/>
        <dbReference type="ChEBI" id="CHEBI:36559"/>
        <dbReference type="ChEBI" id="CHEBI:77612"/>
        <dbReference type="EC" id="1.13.11.6"/>
    </reaction>
</comment>
<keyword evidence="4 7" id="KW-0223">Dioxygenase</keyword>
<dbReference type="GO" id="GO:0019805">
    <property type="term" value="P:quinolinate biosynthetic process"/>
    <property type="evidence" value="ECO:0007669"/>
    <property type="project" value="UniProtKB-UniRule"/>
</dbReference>
<feature type="binding site" evidence="7">
    <location>
        <position position="60"/>
    </location>
    <ligand>
        <name>substrate</name>
    </ligand>
</feature>
<organism evidence="8 9">
    <name type="scientific">Tritonibacter scottomollicae</name>
    <name type="common">Epibacterium scottomollicae</name>
    <dbReference type="NCBI Taxonomy" id="483013"/>
    <lineage>
        <taxon>Bacteria</taxon>
        <taxon>Pseudomonadati</taxon>
        <taxon>Pseudomonadota</taxon>
        <taxon>Alphaproteobacteria</taxon>
        <taxon>Rhodobacterales</taxon>
        <taxon>Paracoccaceae</taxon>
        <taxon>Tritonibacter</taxon>
    </lineage>
</organism>
<proteinExistence type="inferred from homology"/>
<evidence type="ECO:0000256" key="7">
    <source>
        <dbReference type="HAMAP-Rule" id="MF_00825"/>
    </source>
</evidence>
<comment type="caution">
    <text evidence="8">The sequence shown here is derived from an EMBL/GenBank/DDBJ whole genome shotgun (WGS) entry which is preliminary data.</text>
</comment>
<dbReference type="CDD" id="cd06123">
    <property type="entry name" value="cupin_HAO"/>
    <property type="match status" value="1"/>
</dbReference>
<dbReference type="NCBIfam" id="NF009763">
    <property type="entry name" value="PRK13264.1"/>
    <property type="match status" value="1"/>
</dbReference>
<keyword evidence="3 7" id="KW-0479">Metal-binding</keyword>
<comment type="subunit">
    <text evidence="7">Homodimer.</text>
</comment>
<feature type="binding site" evidence="7">
    <location>
        <position position="60"/>
    </location>
    <ligand>
        <name>Fe cation</name>
        <dbReference type="ChEBI" id="CHEBI:24875"/>
        <label>1</label>
        <note>catalytic</note>
    </ligand>
</feature>
<dbReference type="RefSeq" id="WP_106165582.1">
    <property type="nucleotide sequence ID" value="NZ_JBLWXK010000031.1"/>
</dbReference>
<protein>
    <recommendedName>
        <fullName evidence="7">3-hydroxyanthranilate 3,4-dioxygenase</fullName>
        <ecNumber evidence="7">1.13.11.6</ecNumber>
    </recommendedName>
    <alternativeName>
        <fullName evidence="7">3-hydroxyanthranilate oxygenase</fullName>
        <shortName evidence="7">3-HAO</shortName>
    </alternativeName>
    <alternativeName>
        <fullName evidence="7">3-hydroxyanthranilic acid dioxygenase</fullName>
        <shortName evidence="7">HAD</shortName>
    </alternativeName>
</protein>
<feature type="binding site" evidence="7">
    <location>
        <position position="131"/>
    </location>
    <ligand>
        <name>Fe cation</name>
        <dbReference type="ChEBI" id="CHEBI:24875"/>
        <label>2</label>
    </ligand>
</feature>
<evidence type="ECO:0000313" key="8">
    <source>
        <dbReference type="EMBL" id="PRZ43257.1"/>
    </source>
</evidence>